<dbReference type="Proteomes" id="UP000185911">
    <property type="component" value="Unassembled WGS sequence"/>
</dbReference>
<organism evidence="1 2">
    <name type="scientific">Rhodoferax antarcticus ANT.BR</name>
    <dbReference type="NCBI Taxonomy" id="1111071"/>
    <lineage>
        <taxon>Bacteria</taxon>
        <taxon>Pseudomonadati</taxon>
        <taxon>Pseudomonadota</taxon>
        <taxon>Betaproteobacteria</taxon>
        <taxon>Burkholderiales</taxon>
        <taxon>Comamonadaceae</taxon>
        <taxon>Rhodoferax</taxon>
    </lineage>
</organism>
<proteinExistence type="predicted"/>
<evidence type="ECO:0000313" key="2">
    <source>
        <dbReference type="Proteomes" id="UP000185911"/>
    </source>
</evidence>
<protein>
    <submittedName>
        <fullName evidence="1">Uncharacterized protein</fullName>
    </submittedName>
</protein>
<name>A0A1Q8Y943_9BURK</name>
<evidence type="ECO:0000313" key="1">
    <source>
        <dbReference type="EMBL" id="OLP04572.1"/>
    </source>
</evidence>
<reference evidence="1 2" key="1">
    <citation type="submission" date="2017-01" db="EMBL/GenBank/DDBJ databases">
        <title>Genome sequence of Rhodoferax antarcticus ANT.BR, a psychrophilic purple nonsulfur bacterium from an Antarctic microbial mat.</title>
        <authorList>
            <person name="Baker J."/>
            <person name="Riester C."/>
            <person name="Skinner B."/>
            <person name="Newell A."/>
            <person name="Swingley W."/>
            <person name="Madigan M."/>
            <person name="Jung D."/>
            <person name="Asao M."/>
            <person name="Chen M."/>
            <person name="Loughlin P."/>
            <person name="Pan H."/>
            <person name="Lin S."/>
            <person name="Li N."/>
            <person name="Shaw J."/>
            <person name="Prado M."/>
            <person name="Sherman C."/>
            <person name="Li X."/>
            <person name="Tang J."/>
            <person name="Blankenship R."/>
            <person name="Zhao T."/>
            <person name="Touchman J."/>
            <person name="Sattley M."/>
        </authorList>
    </citation>
    <scope>NUCLEOTIDE SEQUENCE [LARGE SCALE GENOMIC DNA]</scope>
    <source>
        <strain evidence="1 2">ANT.BR</strain>
    </source>
</reference>
<accession>A0A1Q8Y943</accession>
<dbReference type="EMBL" id="MSYM01000020">
    <property type="protein sequence ID" value="OLP04572.1"/>
    <property type="molecule type" value="Genomic_DNA"/>
</dbReference>
<dbReference type="AlphaFoldDB" id="A0A1Q8Y943"/>
<keyword evidence="2" id="KW-1185">Reference proteome</keyword>
<gene>
    <name evidence="1" type="ORF">BLL52_4142</name>
</gene>
<comment type="caution">
    <text evidence="1">The sequence shown here is derived from an EMBL/GenBank/DDBJ whole genome shotgun (WGS) entry which is preliminary data.</text>
</comment>
<sequence length="104" mass="11060">MFKSTDGQLHATNAECLQHDARLKAESTIKALAVEHIQAQGEEDLASIPDQLTKFVLQHSETLFAILAPMQTPRNRVPRKTKGSIKGDNAATAAAAVIAAAAVV</sequence>